<comment type="caution">
    <text evidence="2">The sequence shown here is derived from an EMBL/GenBank/DDBJ whole genome shotgun (WGS) entry which is preliminary data.</text>
</comment>
<sequence length="159" mass="18050">MKTLLLILITWMALPAFSQTRKEKEAAKEENVRKALEADRYTIDINYMIPSKGPGRPLTTDYSVTVRNDSLISYLPYAGRAYSIPYGGGKALNFSAPIENYEKITKKKGETEITVSLRNDEDSYIYRLTVYKNGNASLYVQPTQRQSISFSGEMDLKEN</sequence>
<evidence type="ECO:0000313" key="3">
    <source>
        <dbReference type="Proteomes" id="UP000784286"/>
    </source>
</evidence>
<accession>A0A948TLA8</accession>
<evidence type="ECO:0000313" key="2">
    <source>
        <dbReference type="EMBL" id="MBU3855453.1"/>
    </source>
</evidence>
<dbReference type="InterPro" id="IPR025347">
    <property type="entry name" value="DUF4251"/>
</dbReference>
<dbReference type="Pfam" id="PF14059">
    <property type="entry name" value="DUF4251"/>
    <property type="match status" value="1"/>
</dbReference>
<feature type="signal peptide" evidence="1">
    <location>
        <begin position="1"/>
        <end position="18"/>
    </location>
</feature>
<dbReference type="Gene3D" id="2.40.128.410">
    <property type="match status" value="1"/>
</dbReference>
<evidence type="ECO:0000256" key="1">
    <source>
        <dbReference type="SAM" id="SignalP"/>
    </source>
</evidence>
<reference evidence="2" key="1">
    <citation type="journal article" date="2021" name="PeerJ">
        <title>Extensive microbial diversity within the chicken gut microbiome revealed by metagenomics and culture.</title>
        <authorList>
            <person name="Gilroy R."/>
            <person name="Ravi A."/>
            <person name="Getino M."/>
            <person name="Pursley I."/>
            <person name="Horton D.L."/>
            <person name="Alikhan N.F."/>
            <person name="Baker D."/>
            <person name="Gharbi K."/>
            <person name="Hall N."/>
            <person name="Watson M."/>
            <person name="Adriaenssens E.M."/>
            <person name="Foster-Nyarko E."/>
            <person name="Jarju S."/>
            <person name="Secka A."/>
            <person name="Antonio M."/>
            <person name="Oren A."/>
            <person name="Chaudhuri R.R."/>
            <person name="La Ragione R."/>
            <person name="Hildebrand F."/>
            <person name="Pallen M.J."/>
        </authorList>
    </citation>
    <scope>NUCLEOTIDE SEQUENCE</scope>
    <source>
        <strain evidence="2">8470</strain>
    </source>
</reference>
<proteinExistence type="predicted"/>
<name>A0A948TLA8_9BACT</name>
<reference evidence="2" key="2">
    <citation type="submission" date="2021-04" db="EMBL/GenBank/DDBJ databases">
        <authorList>
            <person name="Gilroy R."/>
        </authorList>
    </citation>
    <scope>NUCLEOTIDE SEQUENCE</scope>
    <source>
        <strain evidence="2">8470</strain>
    </source>
</reference>
<feature type="chain" id="PRO_5037095872" evidence="1">
    <location>
        <begin position="19"/>
        <end position="159"/>
    </location>
</feature>
<protein>
    <submittedName>
        <fullName evidence="2">DUF4251 domain-containing protein</fullName>
    </submittedName>
</protein>
<dbReference type="AlphaFoldDB" id="A0A948TLA8"/>
<dbReference type="Proteomes" id="UP000784286">
    <property type="component" value="Unassembled WGS sequence"/>
</dbReference>
<gene>
    <name evidence="2" type="ORF">H9928_02645</name>
</gene>
<dbReference type="EMBL" id="JAHLFJ010000027">
    <property type="protein sequence ID" value="MBU3855453.1"/>
    <property type="molecule type" value="Genomic_DNA"/>
</dbReference>
<keyword evidence="1" id="KW-0732">Signal</keyword>
<organism evidence="2 3">
    <name type="scientific">Candidatus Phocaeicola excrementipullorum</name>
    <dbReference type="NCBI Taxonomy" id="2838731"/>
    <lineage>
        <taxon>Bacteria</taxon>
        <taxon>Pseudomonadati</taxon>
        <taxon>Bacteroidota</taxon>
        <taxon>Bacteroidia</taxon>
        <taxon>Bacteroidales</taxon>
        <taxon>Bacteroidaceae</taxon>
        <taxon>Phocaeicola</taxon>
    </lineage>
</organism>